<dbReference type="Pfam" id="PF21937">
    <property type="entry name" value="Yop-YscD_ppl_2nd"/>
    <property type="match status" value="1"/>
</dbReference>
<dbReference type="AlphaFoldDB" id="A0A2D3TB76"/>
<keyword evidence="1" id="KW-0812">Transmembrane</keyword>
<proteinExistence type="predicted"/>
<dbReference type="InterPro" id="IPR012843">
    <property type="entry name" value="YscD"/>
</dbReference>
<feature type="domain" description="YscD-like Bon-like" evidence="3">
    <location>
        <begin position="215"/>
        <end position="277"/>
    </location>
</feature>
<dbReference type="RefSeq" id="WP_012737884.1">
    <property type="nucleotide sequence ID" value="NZ_CADIJI010000001.1"/>
</dbReference>
<reference evidence="5" key="1">
    <citation type="submission" date="2016-10" db="EMBL/GenBank/DDBJ databases">
        <authorList>
            <person name="Chevignon G."/>
        </authorList>
    </citation>
    <scope>NUCLEOTIDE SEQUENCE [LARGE SCALE GENOMIC DNA]</scope>
    <source>
        <strain evidence="5">ZA17</strain>
    </source>
</reference>
<name>A0A2D3TB76_9ENTR</name>
<reference evidence="5" key="2">
    <citation type="submission" date="2017-11" db="EMBL/GenBank/DDBJ databases">
        <title>PacBio sequencing of new strain of the secondary endosymbiont Candidatus Hamiltonella defensa.</title>
        <authorList>
            <person name="Strand M.R."/>
            <person name="Oliver K."/>
        </authorList>
    </citation>
    <scope>NUCLEOTIDE SEQUENCE [LARGE SCALE GENOMIC DNA]</scope>
    <source>
        <strain evidence="5">ZA17</strain>
    </source>
</reference>
<evidence type="ECO:0000313" key="5">
    <source>
        <dbReference type="Proteomes" id="UP000229055"/>
    </source>
</evidence>
<evidence type="ECO:0000259" key="3">
    <source>
        <dbReference type="Pfam" id="PF21937"/>
    </source>
</evidence>
<organism evidence="4 5">
    <name type="scientific">Candidatus Williamhamiltonella defendens</name>
    <dbReference type="NCBI Taxonomy" id="138072"/>
    <lineage>
        <taxon>Bacteria</taxon>
        <taxon>Pseudomonadati</taxon>
        <taxon>Pseudomonadota</taxon>
        <taxon>Gammaproteobacteria</taxon>
        <taxon>Enterobacterales</taxon>
        <taxon>Enterobacteriaceae</taxon>
        <taxon>aphid secondary symbionts</taxon>
        <taxon>Candidatus Williamhamiltonella</taxon>
    </lineage>
</organism>
<dbReference type="OMA" id="MAYLMAN"/>
<gene>
    <name evidence="4" type="ORF">BJP43_00690</name>
</gene>
<feature type="domain" description="YscD-like Bon-like" evidence="2">
    <location>
        <begin position="281"/>
        <end position="342"/>
    </location>
</feature>
<dbReference type="Proteomes" id="UP000229055">
    <property type="component" value="Chromosome"/>
</dbReference>
<evidence type="ECO:0000256" key="1">
    <source>
        <dbReference type="SAM" id="Phobius"/>
    </source>
</evidence>
<dbReference type="EMBL" id="CP017613">
    <property type="protein sequence ID" value="ATW33035.1"/>
    <property type="molecule type" value="Genomic_DNA"/>
</dbReference>
<feature type="transmembrane region" description="Helical" evidence="1">
    <location>
        <begin position="112"/>
        <end position="132"/>
    </location>
</feature>
<dbReference type="GeneID" id="66260083"/>
<dbReference type="Pfam" id="PF21934">
    <property type="entry name" value="Yop-YscD_ppl_3rd"/>
    <property type="match status" value="1"/>
</dbReference>
<sequence>MKAQFKVRLLNGILNGREILLPEGIFTFGEQDCDIFLVLPDAHILTLKIEENEIFMEAQCQVWVNGVAFDLNHPLPLHQVIEADGIYMLLGAHDDTLTAMPLPRRVDQRPSLWLSVLALILLFTFLGGVYWLSSNKNRLLKHSEKKMIEYQSTNIASQLAKKLNTLKLKEVKTIWQPDGSVILNGYCQNSDLIKNVQNFLLANEIAYHNNLICDDHLMLSVKNVFLQFGYPDVEVKQGSLPNTLVIHGLIQSGPEWAKVQEALSSIAGLKGWSVVNNQGEQIKFLIQQLMESDLLGYLSMEQNKQNIVMSGWLSSEQQKKLNEMLDNIHQKDPTFPKVIYQNIPVFDQSAQILPSPVMSYGGNIKSVFIDLENGQRLQVGTVLSNGYKVIFIGKQGIQLIKGNDMIHIPLNF</sequence>
<dbReference type="InterPro" id="IPR053947">
    <property type="entry name" value="YscD_ppl__2nd"/>
</dbReference>
<dbReference type="NCBIfam" id="TIGR02500">
    <property type="entry name" value="type_III_yscD"/>
    <property type="match status" value="1"/>
</dbReference>
<evidence type="ECO:0000313" key="4">
    <source>
        <dbReference type="EMBL" id="ATW33035.1"/>
    </source>
</evidence>
<protein>
    <submittedName>
        <fullName evidence="4">EscD/YscD/HrpQ family type III secretion system inner membrane ring protein</fullName>
    </submittedName>
</protein>
<keyword evidence="1" id="KW-1133">Transmembrane helix</keyword>
<dbReference type="InterPro" id="IPR053946">
    <property type="entry name" value="YscD_ppl_3rd"/>
</dbReference>
<evidence type="ECO:0000259" key="2">
    <source>
        <dbReference type="Pfam" id="PF21934"/>
    </source>
</evidence>
<accession>A0A2D3TB76</accession>
<keyword evidence="1" id="KW-0472">Membrane</keyword>